<feature type="transmembrane region" description="Helical" evidence="7">
    <location>
        <begin position="123"/>
        <end position="143"/>
    </location>
</feature>
<keyword evidence="9" id="KW-1185">Reference proteome</keyword>
<name>A0AAD9KYV1_RIDPI</name>
<dbReference type="PANTHER" id="PTHR10844">
    <property type="entry name" value="CAVEOLIN"/>
    <property type="match status" value="1"/>
</dbReference>
<dbReference type="EMBL" id="JAODUO010000458">
    <property type="protein sequence ID" value="KAK2180102.1"/>
    <property type="molecule type" value="Genomic_DNA"/>
</dbReference>
<feature type="transmembrane region" description="Helical" evidence="7">
    <location>
        <begin position="96"/>
        <end position="117"/>
    </location>
</feature>
<organism evidence="8 9">
    <name type="scientific">Ridgeia piscesae</name>
    <name type="common">Tubeworm</name>
    <dbReference type="NCBI Taxonomy" id="27915"/>
    <lineage>
        <taxon>Eukaryota</taxon>
        <taxon>Metazoa</taxon>
        <taxon>Spiralia</taxon>
        <taxon>Lophotrochozoa</taxon>
        <taxon>Annelida</taxon>
        <taxon>Polychaeta</taxon>
        <taxon>Sedentaria</taxon>
        <taxon>Canalipalpata</taxon>
        <taxon>Sabellida</taxon>
        <taxon>Siboglinidae</taxon>
        <taxon>Ridgeia</taxon>
    </lineage>
</organism>
<dbReference type="InterPro" id="IPR001612">
    <property type="entry name" value="Caveolin"/>
</dbReference>
<dbReference type="Pfam" id="PF01146">
    <property type="entry name" value="Caveolin"/>
    <property type="match status" value="1"/>
</dbReference>
<evidence type="ECO:0000256" key="5">
    <source>
        <dbReference type="ARBA" id="ARBA00023136"/>
    </source>
</evidence>
<keyword evidence="4 6" id="KW-0333">Golgi apparatus</keyword>
<gene>
    <name evidence="8" type="ORF">NP493_459g01024</name>
</gene>
<evidence type="ECO:0000256" key="1">
    <source>
        <dbReference type="ARBA" id="ARBA00004202"/>
    </source>
</evidence>
<comment type="similarity">
    <text evidence="2 6">Belongs to the caveolin family.</text>
</comment>
<evidence type="ECO:0000256" key="4">
    <source>
        <dbReference type="ARBA" id="ARBA00023034"/>
    </source>
</evidence>
<comment type="subcellular location">
    <subcellularLocation>
        <location evidence="1 6">Cell membrane</location>
        <topology evidence="1 6">Peripheral membrane protein</topology>
    </subcellularLocation>
    <subcellularLocation>
        <location evidence="6">Golgi apparatus membrane</location>
        <topology evidence="6">Peripheral membrane protein</topology>
    </subcellularLocation>
    <subcellularLocation>
        <location evidence="6">Membrane</location>
        <location evidence="6">Caveola</location>
        <topology evidence="6">Peripheral membrane protein</topology>
    </subcellularLocation>
</comment>
<evidence type="ECO:0000313" key="8">
    <source>
        <dbReference type="EMBL" id="KAK2180102.1"/>
    </source>
</evidence>
<comment type="function">
    <text evidence="6">May act as a scaffolding protein within caveolar membranes. Interacts directly with G-protein alpha subunits and can functionally regulate their activity.</text>
</comment>
<dbReference type="GO" id="GO:0000139">
    <property type="term" value="C:Golgi membrane"/>
    <property type="evidence" value="ECO:0007669"/>
    <property type="project" value="UniProtKB-SubCell"/>
</dbReference>
<sequence>MDITRLPKPPMFAASVAPTSELASTYSASEIFPFRTGYHGDRGAHENVYRVTEHVKVGFDDIFSEPRAVKSGDIGHVLAKPVRKVFSLVFQYSQAAVYYFLTIVAGVFLGLAWGALFGVTNYVIVWLVQPTLALFFVVTRIVAMPTRALVRALCDPPFQAAGQVFGSMSGRLRVKVFGADQSNGEIIGRMPPSKCSSTQSSYPQEWFGFV</sequence>
<dbReference type="GO" id="GO:0005901">
    <property type="term" value="C:caveola"/>
    <property type="evidence" value="ECO:0007669"/>
    <property type="project" value="UniProtKB-SubCell"/>
</dbReference>
<dbReference type="AlphaFoldDB" id="A0AAD9KYV1"/>
<keyword evidence="5 6" id="KW-0472">Membrane</keyword>
<evidence type="ECO:0000256" key="3">
    <source>
        <dbReference type="ARBA" id="ARBA00022475"/>
    </source>
</evidence>
<comment type="caution">
    <text evidence="8">The sequence shown here is derived from an EMBL/GenBank/DDBJ whole genome shotgun (WGS) entry which is preliminary data.</text>
</comment>
<dbReference type="Proteomes" id="UP001209878">
    <property type="component" value="Unassembled WGS sequence"/>
</dbReference>
<dbReference type="GO" id="GO:0060090">
    <property type="term" value="F:molecular adaptor activity"/>
    <property type="evidence" value="ECO:0007669"/>
    <property type="project" value="TreeGrafter"/>
</dbReference>
<accession>A0AAD9KYV1</accession>
<keyword evidence="3 6" id="KW-1003">Cell membrane</keyword>
<protein>
    <recommendedName>
        <fullName evidence="6">Caveolin</fullName>
    </recommendedName>
</protein>
<proteinExistence type="inferred from homology"/>
<keyword evidence="7" id="KW-1133">Transmembrane helix</keyword>
<evidence type="ECO:0000256" key="2">
    <source>
        <dbReference type="ARBA" id="ARBA00010988"/>
    </source>
</evidence>
<evidence type="ECO:0000256" key="6">
    <source>
        <dbReference type="RuleBase" id="RU000680"/>
    </source>
</evidence>
<reference evidence="8" key="1">
    <citation type="journal article" date="2023" name="Mol. Biol. Evol.">
        <title>Third-Generation Sequencing Reveals the Adaptive Role of the Epigenome in Three Deep-Sea Polychaetes.</title>
        <authorList>
            <person name="Perez M."/>
            <person name="Aroh O."/>
            <person name="Sun Y."/>
            <person name="Lan Y."/>
            <person name="Juniper S.K."/>
            <person name="Young C.R."/>
            <person name="Angers B."/>
            <person name="Qian P.Y."/>
        </authorList>
    </citation>
    <scope>NUCLEOTIDE SEQUENCE</scope>
    <source>
        <strain evidence="8">R07B-5</strain>
    </source>
</reference>
<dbReference type="PANTHER" id="PTHR10844:SF30">
    <property type="entry name" value="CAVEOLIN"/>
    <property type="match status" value="1"/>
</dbReference>
<evidence type="ECO:0000256" key="7">
    <source>
        <dbReference type="SAM" id="Phobius"/>
    </source>
</evidence>
<evidence type="ECO:0000313" key="9">
    <source>
        <dbReference type="Proteomes" id="UP001209878"/>
    </source>
</evidence>
<keyword evidence="7" id="KW-0812">Transmembrane</keyword>
<dbReference type="GO" id="GO:0070836">
    <property type="term" value="P:caveola assembly"/>
    <property type="evidence" value="ECO:0007669"/>
    <property type="project" value="InterPro"/>
</dbReference>